<dbReference type="PRINTS" id="PR00111">
    <property type="entry name" value="ABHYDROLASE"/>
</dbReference>
<keyword evidence="2" id="KW-0378">Hydrolase</keyword>
<evidence type="ECO:0000313" key="2">
    <source>
        <dbReference type="EMBL" id="RVT49399.1"/>
    </source>
</evidence>
<name>A0A437JRA3_9BURK</name>
<dbReference type="PROSITE" id="PS51318">
    <property type="entry name" value="TAT"/>
    <property type="match status" value="1"/>
</dbReference>
<proteinExistence type="predicted"/>
<dbReference type="Pfam" id="PF00561">
    <property type="entry name" value="Abhydrolase_1"/>
    <property type="match status" value="1"/>
</dbReference>
<dbReference type="Gene3D" id="3.40.50.1820">
    <property type="entry name" value="alpha/beta hydrolase"/>
    <property type="match status" value="1"/>
</dbReference>
<dbReference type="InterPro" id="IPR000639">
    <property type="entry name" value="Epox_hydrolase-like"/>
</dbReference>
<dbReference type="PANTHER" id="PTHR43798">
    <property type="entry name" value="MONOACYLGLYCEROL LIPASE"/>
    <property type="match status" value="1"/>
</dbReference>
<dbReference type="GO" id="GO:0016787">
    <property type="term" value="F:hydrolase activity"/>
    <property type="evidence" value="ECO:0007669"/>
    <property type="project" value="UniProtKB-KW"/>
</dbReference>
<dbReference type="InterPro" id="IPR006311">
    <property type="entry name" value="TAT_signal"/>
</dbReference>
<protein>
    <submittedName>
        <fullName evidence="2">Alpha/beta fold hydrolase</fullName>
    </submittedName>
</protein>
<comment type="caution">
    <text evidence="2">The sequence shown here is derived from an EMBL/GenBank/DDBJ whole genome shotgun (WGS) entry which is preliminary data.</text>
</comment>
<dbReference type="RefSeq" id="WP_128200150.1">
    <property type="nucleotide sequence ID" value="NZ_SACT01000008.1"/>
</dbReference>
<dbReference type="EMBL" id="SACT01000008">
    <property type="protein sequence ID" value="RVT49399.1"/>
    <property type="molecule type" value="Genomic_DNA"/>
</dbReference>
<accession>A0A437JRA3</accession>
<dbReference type="PRINTS" id="PR00412">
    <property type="entry name" value="EPOXHYDRLASE"/>
</dbReference>
<dbReference type="AlphaFoldDB" id="A0A437JRA3"/>
<dbReference type="OrthoDB" id="9793083at2"/>
<evidence type="ECO:0000313" key="3">
    <source>
        <dbReference type="Proteomes" id="UP000288178"/>
    </source>
</evidence>
<reference evidence="2 3" key="1">
    <citation type="submission" date="2019-01" db="EMBL/GenBank/DDBJ databases">
        <authorList>
            <person name="Chen W.-M."/>
        </authorList>
    </citation>
    <scope>NUCLEOTIDE SEQUENCE [LARGE SCALE GENOMIC DNA]</scope>
    <source>
        <strain evidence="2 3">ICH-3</strain>
    </source>
</reference>
<dbReference type="InterPro" id="IPR050266">
    <property type="entry name" value="AB_hydrolase_sf"/>
</dbReference>
<sequence length="330" mass="34112">MPLNHAAPATPSPSRRHALATFGATAVLGACAAVAPGPADPVLRVEASPAPGGQAPFRHIATSVGRLAVQDLPPLPGAAATGRQTLVLWPSILADHGIYRAQIPVWRQRHRVIVIDGPGHGASGPAPAGFSMADCADAMVGILDALGVDGPVIPVGTSWGGLVGGEFALAYPRRTRALVMLNTPVFVAPQGPSLSDRFVVWGARWLHGTTLYSDGVARAFFLPSTRARGGAQLDAFHRHLRDADGAALALATRSVLLDRAPLAPRLAGIEVPTLFVAGEHDGMYPLGALRQAAASLPHGRFVALPTAHISAVDAPEGVTRLVAAFIDTLS</sequence>
<gene>
    <name evidence="2" type="ORF">ENE75_20210</name>
</gene>
<dbReference type="Proteomes" id="UP000288178">
    <property type="component" value="Unassembled WGS sequence"/>
</dbReference>
<dbReference type="InterPro" id="IPR000073">
    <property type="entry name" value="AB_hydrolase_1"/>
</dbReference>
<feature type="domain" description="AB hydrolase-1" evidence="1">
    <location>
        <begin position="85"/>
        <end position="313"/>
    </location>
</feature>
<evidence type="ECO:0000259" key="1">
    <source>
        <dbReference type="Pfam" id="PF00561"/>
    </source>
</evidence>
<dbReference type="InterPro" id="IPR029058">
    <property type="entry name" value="AB_hydrolase_fold"/>
</dbReference>
<dbReference type="SUPFAM" id="SSF53474">
    <property type="entry name" value="alpha/beta-Hydrolases"/>
    <property type="match status" value="1"/>
</dbReference>
<keyword evidence="3" id="KW-1185">Reference proteome</keyword>
<organism evidence="2 3">
    <name type="scientific">Rubrivivax albus</name>
    <dbReference type="NCBI Taxonomy" id="2499835"/>
    <lineage>
        <taxon>Bacteria</taxon>
        <taxon>Pseudomonadati</taxon>
        <taxon>Pseudomonadota</taxon>
        <taxon>Betaproteobacteria</taxon>
        <taxon>Burkholderiales</taxon>
        <taxon>Sphaerotilaceae</taxon>
        <taxon>Rubrivivax</taxon>
    </lineage>
</organism>